<evidence type="ECO:0000256" key="3">
    <source>
        <dbReference type="ARBA" id="ARBA00023237"/>
    </source>
</evidence>
<dbReference type="EMBL" id="BKAG01000006">
    <property type="protein sequence ID" value="GEP41982.1"/>
    <property type="molecule type" value="Genomic_DNA"/>
</dbReference>
<protein>
    <recommendedName>
        <fullName evidence="6">OmpA-like domain-containing protein</fullName>
    </recommendedName>
</protein>
<reference evidence="7 8" key="1">
    <citation type="submission" date="2019-07" db="EMBL/GenBank/DDBJ databases">
        <title>Whole genome shotgun sequence of Brevifollis gellanilyticus NBRC 108608.</title>
        <authorList>
            <person name="Hosoyama A."/>
            <person name="Uohara A."/>
            <person name="Ohji S."/>
            <person name="Ichikawa N."/>
        </authorList>
    </citation>
    <scope>NUCLEOTIDE SEQUENCE [LARGE SCALE GENOMIC DNA]</scope>
    <source>
        <strain evidence="7 8">NBRC 108608</strain>
    </source>
</reference>
<dbReference type="InterPro" id="IPR006664">
    <property type="entry name" value="OMP_bac"/>
</dbReference>
<dbReference type="PANTHER" id="PTHR30329">
    <property type="entry name" value="STATOR ELEMENT OF FLAGELLAR MOTOR COMPLEX"/>
    <property type="match status" value="1"/>
</dbReference>
<dbReference type="Gene3D" id="3.30.1330.60">
    <property type="entry name" value="OmpA-like domain"/>
    <property type="match status" value="1"/>
</dbReference>
<dbReference type="InterPro" id="IPR050330">
    <property type="entry name" value="Bact_OuterMem_StrucFunc"/>
</dbReference>
<dbReference type="RefSeq" id="WP_170266635.1">
    <property type="nucleotide sequence ID" value="NZ_BKAG01000006.1"/>
</dbReference>
<dbReference type="InterPro" id="IPR006665">
    <property type="entry name" value="OmpA-like"/>
</dbReference>
<keyword evidence="2 4" id="KW-0472">Membrane</keyword>
<dbReference type="Proteomes" id="UP000321577">
    <property type="component" value="Unassembled WGS sequence"/>
</dbReference>
<proteinExistence type="predicted"/>
<feature type="domain" description="OmpA-like" evidence="6">
    <location>
        <begin position="245"/>
        <end position="364"/>
    </location>
</feature>
<evidence type="ECO:0000256" key="1">
    <source>
        <dbReference type="ARBA" id="ARBA00004442"/>
    </source>
</evidence>
<dbReference type="PROSITE" id="PS51123">
    <property type="entry name" value="OMPA_2"/>
    <property type="match status" value="1"/>
</dbReference>
<dbReference type="Pfam" id="PF00691">
    <property type="entry name" value="OmpA"/>
    <property type="match status" value="1"/>
</dbReference>
<dbReference type="GO" id="GO:0009279">
    <property type="term" value="C:cell outer membrane"/>
    <property type="evidence" value="ECO:0007669"/>
    <property type="project" value="UniProtKB-SubCell"/>
</dbReference>
<evidence type="ECO:0000259" key="6">
    <source>
        <dbReference type="PROSITE" id="PS51123"/>
    </source>
</evidence>
<evidence type="ECO:0000313" key="8">
    <source>
        <dbReference type="Proteomes" id="UP000321577"/>
    </source>
</evidence>
<keyword evidence="3" id="KW-0998">Cell outer membrane</keyword>
<keyword evidence="8" id="KW-1185">Reference proteome</keyword>
<gene>
    <name evidence="7" type="ORF">BGE01nite_12730</name>
</gene>
<dbReference type="PANTHER" id="PTHR30329:SF21">
    <property type="entry name" value="LIPOPROTEIN YIAD-RELATED"/>
    <property type="match status" value="1"/>
</dbReference>
<name>A0A512M5H9_9BACT</name>
<comment type="subcellular location">
    <subcellularLocation>
        <location evidence="1">Cell outer membrane</location>
    </subcellularLocation>
</comment>
<dbReference type="CDD" id="cd07185">
    <property type="entry name" value="OmpA_C-like"/>
    <property type="match status" value="1"/>
</dbReference>
<comment type="caution">
    <text evidence="7">The sequence shown here is derived from an EMBL/GenBank/DDBJ whole genome shotgun (WGS) entry which is preliminary data.</text>
</comment>
<keyword evidence="5" id="KW-0812">Transmembrane</keyword>
<evidence type="ECO:0000256" key="5">
    <source>
        <dbReference type="SAM" id="Phobius"/>
    </source>
</evidence>
<dbReference type="PRINTS" id="PR01021">
    <property type="entry name" value="OMPADOMAIN"/>
</dbReference>
<evidence type="ECO:0000313" key="7">
    <source>
        <dbReference type="EMBL" id="GEP41982.1"/>
    </source>
</evidence>
<organism evidence="7 8">
    <name type="scientific">Brevifollis gellanilyticus</name>
    <dbReference type="NCBI Taxonomy" id="748831"/>
    <lineage>
        <taxon>Bacteria</taxon>
        <taxon>Pseudomonadati</taxon>
        <taxon>Verrucomicrobiota</taxon>
        <taxon>Verrucomicrobiia</taxon>
        <taxon>Verrucomicrobiales</taxon>
        <taxon>Verrucomicrobiaceae</taxon>
    </lineage>
</organism>
<evidence type="ECO:0000256" key="4">
    <source>
        <dbReference type="PROSITE-ProRule" id="PRU00473"/>
    </source>
</evidence>
<sequence>MSQLSSTTNWNGTPRAAFRSREDWSLKWWIMFAVILSFGFHGLLYVSIDKISMVMGSSSMRAVPEKKVPDRIKIDPRLLQEQKAIQEIPEMIAPGTQPDIKSFEANLDNFDKAQMIPENQEIDLTPNVKEVTNFLRQSDPGEGRNPRGSNMDMAALLAPQSAMAAPDLSSAMAEVRRDILSKPVSEKQMLLDAGALEPKDASGSIDTDLVGELKKQGVGDAAGTRVKGFSNLDDLLSGGGGALGGSTAPILMPTDLLFEYGSDQLAEGARLSLMKLGFLIQKNPDSLFIVEGHTDSFGGEQFNLDLSLRRANAVVQWLQNSLRLGTDRVQAAGMGKTKPIVSTSGTVEEQGLNRRVEIKVRAKK</sequence>
<keyword evidence="5" id="KW-1133">Transmembrane helix</keyword>
<accession>A0A512M5H9</accession>
<dbReference type="AlphaFoldDB" id="A0A512M5H9"/>
<evidence type="ECO:0000256" key="2">
    <source>
        <dbReference type="ARBA" id="ARBA00023136"/>
    </source>
</evidence>
<feature type="transmembrane region" description="Helical" evidence="5">
    <location>
        <begin position="28"/>
        <end position="48"/>
    </location>
</feature>
<dbReference type="InterPro" id="IPR036737">
    <property type="entry name" value="OmpA-like_sf"/>
</dbReference>
<dbReference type="SUPFAM" id="SSF103088">
    <property type="entry name" value="OmpA-like"/>
    <property type="match status" value="1"/>
</dbReference>